<feature type="signal peptide" evidence="1">
    <location>
        <begin position="1"/>
        <end position="25"/>
    </location>
</feature>
<proteinExistence type="predicted"/>
<dbReference type="KEGG" id="hoh:Hoch_3355"/>
<sequence>MPRPRVHLVAMLALLPAWLAAGCGADDDPPAVVDAAPDATPDARPPTGALELGTAAGDGSGFIAVEDGAEVSLIPGAQSGFHVYINMRVRGVAGTVLVERTARRQRDGSLVFRGIRREREIPEEARADWWESPTADTAFMCPSPIGIQVYDEAIVFQTRLLLEDESVVAEDELVLLVRCPEEQQRDFCLSICAG</sequence>
<evidence type="ECO:0000313" key="2">
    <source>
        <dbReference type="EMBL" id="ACY15857.1"/>
    </source>
</evidence>
<dbReference type="PROSITE" id="PS51257">
    <property type="entry name" value="PROKAR_LIPOPROTEIN"/>
    <property type="match status" value="1"/>
</dbReference>
<reference evidence="2 3" key="1">
    <citation type="journal article" date="2010" name="Stand. Genomic Sci.">
        <title>Complete genome sequence of Haliangium ochraceum type strain (SMP-2).</title>
        <authorList>
            <consortium name="US DOE Joint Genome Institute (JGI-PGF)"/>
            <person name="Ivanova N."/>
            <person name="Daum C."/>
            <person name="Lang E."/>
            <person name="Abt B."/>
            <person name="Kopitz M."/>
            <person name="Saunders E."/>
            <person name="Lapidus A."/>
            <person name="Lucas S."/>
            <person name="Glavina Del Rio T."/>
            <person name="Nolan M."/>
            <person name="Tice H."/>
            <person name="Copeland A."/>
            <person name="Cheng J.F."/>
            <person name="Chen F."/>
            <person name="Bruce D."/>
            <person name="Goodwin L."/>
            <person name="Pitluck S."/>
            <person name="Mavromatis K."/>
            <person name="Pati A."/>
            <person name="Mikhailova N."/>
            <person name="Chen A."/>
            <person name="Palaniappan K."/>
            <person name="Land M."/>
            <person name="Hauser L."/>
            <person name="Chang Y.J."/>
            <person name="Jeffries C.D."/>
            <person name="Detter J.C."/>
            <person name="Brettin T."/>
            <person name="Rohde M."/>
            <person name="Goker M."/>
            <person name="Bristow J."/>
            <person name="Markowitz V."/>
            <person name="Eisen J.A."/>
            <person name="Hugenholtz P."/>
            <person name="Kyrpides N.C."/>
            <person name="Klenk H.P."/>
        </authorList>
    </citation>
    <scope>NUCLEOTIDE SEQUENCE [LARGE SCALE GENOMIC DNA]</scope>
    <source>
        <strain evidence="3">DSM 14365 / CIP 107738 / JCM 11303 / AJ 13395 / SMP-2</strain>
    </source>
</reference>
<accession>D0LV16</accession>
<dbReference type="RefSeq" id="WP_012828457.1">
    <property type="nucleotide sequence ID" value="NC_013440.1"/>
</dbReference>
<organism evidence="2 3">
    <name type="scientific">Haliangium ochraceum (strain DSM 14365 / JCM 11303 / SMP-2)</name>
    <dbReference type="NCBI Taxonomy" id="502025"/>
    <lineage>
        <taxon>Bacteria</taxon>
        <taxon>Pseudomonadati</taxon>
        <taxon>Myxococcota</taxon>
        <taxon>Polyangia</taxon>
        <taxon>Haliangiales</taxon>
        <taxon>Kofleriaceae</taxon>
        <taxon>Haliangium</taxon>
    </lineage>
</organism>
<dbReference type="AlphaFoldDB" id="D0LV16"/>
<feature type="chain" id="PRO_5003011558" description="Lipoprotein" evidence="1">
    <location>
        <begin position="26"/>
        <end position="194"/>
    </location>
</feature>
<protein>
    <recommendedName>
        <fullName evidence="4">Lipoprotein</fullName>
    </recommendedName>
</protein>
<evidence type="ECO:0000256" key="1">
    <source>
        <dbReference type="SAM" id="SignalP"/>
    </source>
</evidence>
<dbReference type="HOGENOM" id="CLU_1400781_0_0_7"/>
<evidence type="ECO:0000313" key="3">
    <source>
        <dbReference type="Proteomes" id="UP000001880"/>
    </source>
</evidence>
<name>D0LV16_HALO1</name>
<dbReference type="Proteomes" id="UP000001880">
    <property type="component" value="Chromosome"/>
</dbReference>
<gene>
    <name evidence="2" type="ordered locus">Hoch_3355</name>
</gene>
<dbReference type="EMBL" id="CP001804">
    <property type="protein sequence ID" value="ACY15857.1"/>
    <property type="molecule type" value="Genomic_DNA"/>
</dbReference>
<keyword evidence="3" id="KW-1185">Reference proteome</keyword>
<keyword evidence="1" id="KW-0732">Signal</keyword>
<evidence type="ECO:0008006" key="4">
    <source>
        <dbReference type="Google" id="ProtNLM"/>
    </source>
</evidence>
<dbReference type="STRING" id="502025.Hoch_3355"/>